<accession>A0A6M4IP17</accession>
<dbReference type="Proteomes" id="UP000500938">
    <property type="component" value="Chromosome"/>
</dbReference>
<dbReference type="GO" id="GO:0016853">
    <property type="term" value="F:isomerase activity"/>
    <property type="evidence" value="ECO:0007669"/>
    <property type="project" value="UniProtKB-KW"/>
</dbReference>
<keyword evidence="2" id="KW-0413">Isomerase</keyword>
<protein>
    <submittedName>
        <fullName evidence="2">Sugar phosphate isomerase/epimerase</fullName>
    </submittedName>
</protein>
<dbReference type="InterPro" id="IPR013022">
    <property type="entry name" value="Xyl_isomerase-like_TIM-brl"/>
</dbReference>
<dbReference type="PROSITE" id="PS51318">
    <property type="entry name" value="TAT"/>
    <property type="match status" value="1"/>
</dbReference>
<evidence type="ECO:0000313" key="2">
    <source>
        <dbReference type="EMBL" id="QJR35678.1"/>
    </source>
</evidence>
<dbReference type="SUPFAM" id="SSF51658">
    <property type="entry name" value="Xylose isomerase-like"/>
    <property type="match status" value="1"/>
</dbReference>
<reference evidence="2 3" key="1">
    <citation type="submission" date="2020-05" db="EMBL/GenBank/DDBJ databases">
        <title>Complete genome sequence of Gemmatimonas greenlandica TET16.</title>
        <authorList>
            <person name="Zeng Y."/>
        </authorList>
    </citation>
    <scope>NUCLEOTIDE SEQUENCE [LARGE SCALE GENOMIC DNA]</scope>
    <source>
        <strain evidence="2 3">TET16</strain>
    </source>
</reference>
<dbReference type="InterPro" id="IPR006311">
    <property type="entry name" value="TAT_signal"/>
</dbReference>
<feature type="domain" description="Xylose isomerase-like TIM barrel" evidence="1">
    <location>
        <begin position="116"/>
        <end position="273"/>
    </location>
</feature>
<dbReference type="PANTHER" id="PTHR12110">
    <property type="entry name" value="HYDROXYPYRUVATE ISOMERASE"/>
    <property type="match status" value="1"/>
</dbReference>
<gene>
    <name evidence="2" type="ORF">HKW67_09225</name>
</gene>
<proteinExistence type="predicted"/>
<dbReference type="InterPro" id="IPR036237">
    <property type="entry name" value="Xyl_isomerase-like_sf"/>
</dbReference>
<evidence type="ECO:0000259" key="1">
    <source>
        <dbReference type="Pfam" id="PF01261"/>
    </source>
</evidence>
<dbReference type="PANTHER" id="PTHR12110:SF41">
    <property type="entry name" value="INOSOSE DEHYDRATASE"/>
    <property type="match status" value="1"/>
</dbReference>
<name>A0A6M4IP17_9BACT</name>
<dbReference type="AlphaFoldDB" id="A0A6M4IP17"/>
<organism evidence="2 3">
    <name type="scientific">Gemmatimonas groenlandica</name>
    <dbReference type="NCBI Taxonomy" id="2732249"/>
    <lineage>
        <taxon>Bacteria</taxon>
        <taxon>Pseudomonadati</taxon>
        <taxon>Gemmatimonadota</taxon>
        <taxon>Gemmatimonadia</taxon>
        <taxon>Gemmatimonadales</taxon>
        <taxon>Gemmatimonadaceae</taxon>
        <taxon>Gemmatimonas</taxon>
    </lineage>
</organism>
<sequence>MDLSSFSQSALSRREALQLLAAGVAGSAVLPALAHAASGDDAERRRIGRIGLQLYTVRSALSKDVEGTIAAVAAAGITELEFAGYYDKSPAWWSALLKQHKLTAPATHEALPATDDGWPAIFDRAKGMGHEIVIVPFVGNAYRGSRDNWLKLSERLNTGAQKAKTAGLQFAYHNHDFEFAPVGDTTGYEILTSNTDASLVKLELDMYWAVKAGRDPLEIMTAHKGRVICCHVKDASAAPERKMLDVGAGTIDFKMLLDKGRKLGLKHWFIEHDQPVDALASIKASAAAMLKY</sequence>
<dbReference type="InterPro" id="IPR050312">
    <property type="entry name" value="IolE/XylAMocC-like"/>
</dbReference>
<dbReference type="EMBL" id="CP053085">
    <property type="protein sequence ID" value="QJR35678.1"/>
    <property type="molecule type" value="Genomic_DNA"/>
</dbReference>
<dbReference type="RefSeq" id="WP_171225109.1">
    <property type="nucleotide sequence ID" value="NZ_CP053085.1"/>
</dbReference>
<dbReference type="Gene3D" id="3.20.20.150">
    <property type="entry name" value="Divalent-metal-dependent TIM barrel enzymes"/>
    <property type="match status" value="1"/>
</dbReference>
<dbReference type="KEGG" id="ggr:HKW67_09225"/>
<evidence type="ECO:0000313" key="3">
    <source>
        <dbReference type="Proteomes" id="UP000500938"/>
    </source>
</evidence>
<dbReference type="Pfam" id="PF01261">
    <property type="entry name" value="AP_endonuc_2"/>
    <property type="match status" value="1"/>
</dbReference>
<keyword evidence="3" id="KW-1185">Reference proteome</keyword>